<evidence type="ECO:0000313" key="4">
    <source>
        <dbReference type="Proteomes" id="UP000830835"/>
    </source>
</evidence>
<keyword evidence="1" id="KW-0472">Membrane</keyword>
<feature type="transmembrane region" description="Helical" evidence="1">
    <location>
        <begin position="172"/>
        <end position="192"/>
    </location>
</feature>
<proteinExistence type="predicted"/>
<name>A0ABT0C6Z1_THEVL</name>
<evidence type="ECO:0000256" key="1">
    <source>
        <dbReference type="SAM" id="Phobius"/>
    </source>
</evidence>
<keyword evidence="1" id="KW-0812">Transmembrane</keyword>
<accession>A0ABT0C6Z1</accession>
<dbReference type="InterPro" id="IPR007621">
    <property type="entry name" value="TPM_dom"/>
</dbReference>
<reference evidence="3" key="1">
    <citation type="submission" date="2021-02" db="EMBL/GenBank/DDBJ databases">
        <title>The CRISPR/cas machinery reduction and long-range gene transfer in the hot spring cyanobacterium Synechococcus.</title>
        <authorList>
            <person name="Dvorak P."/>
            <person name="Jahodarova E."/>
            <person name="Hasler P."/>
            <person name="Poulickova A."/>
        </authorList>
    </citation>
    <scope>NUCLEOTIDE SEQUENCE</scope>
    <source>
        <strain evidence="3">Rupite</strain>
    </source>
</reference>
<organism evidence="3 4">
    <name type="scientific">Thermostichus vulcanus str. 'Rupite'</name>
    <dbReference type="NCBI Taxonomy" id="2813851"/>
    <lineage>
        <taxon>Bacteria</taxon>
        <taxon>Bacillati</taxon>
        <taxon>Cyanobacteriota</taxon>
        <taxon>Cyanophyceae</taxon>
        <taxon>Thermostichales</taxon>
        <taxon>Thermostichaceae</taxon>
        <taxon>Thermostichus</taxon>
    </lineage>
</organism>
<feature type="domain" description="TPM" evidence="2">
    <location>
        <begin position="10"/>
        <end position="105"/>
    </location>
</feature>
<evidence type="ECO:0000313" key="3">
    <source>
        <dbReference type="EMBL" id="MCJ2541526.1"/>
    </source>
</evidence>
<gene>
    <name evidence="3" type="ORF">JX360_01160</name>
</gene>
<dbReference type="Proteomes" id="UP000830835">
    <property type="component" value="Unassembled WGS sequence"/>
</dbReference>
<dbReference type="Pfam" id="PF04536">
    <property type="entry name" value="TPM_phosphatase"/>
    <property type="match status" value="1"/>
</dbReference>
<feature type="transmembrane region" description="Helical" evidence="1">
    <location>
        <begin position="204"/>
        <end position="221"/>
    </location>
</feature>
<feature type="transmembrane region" description="Helical" evidence="1">
    <location>
        <begin position="143"/>
        <end position="160"/>
    </location>
</feature>
<keyword evidence="1" id="KW-1133">Transmembrane helix</keyword>
<comment type="caution">
    <text evidence="3">The sequence shown here is derived from an EMBL/GenBank/DDBJ whole genome shotgun (WGS) entry which is preliminary data.</text>
</comment>
<evidence type="ECO:0000259" key="2">
    <source>
        <dbReference type="Pfam" id="PF04536"/>
    </source>
</evidence>
<protein>
    <submittedName>
        <fullName evidence="3">TPM domain-containing protein</fullName>
    </submittedName>
</protein>
<dbReference type="PANTHER" id="PTHR35514:SF1">
    <property type="entry name" value="THYLAKOID LUMENAL 15.0 KDA PROTEIN 2, CHLOROPLASTIC"/>
    <property type="match status" value="1"/>
</dbReference>
<dbReference type="PANTHER" id="PTHR35514">
    <property type="entry name" value="THYLAKOID LUMENAL 15.0 KDA PROTEIN 2, CHLOROPLASTIC"/>
    <property type="match status" value="1"/>
</dbReference>
<sequence>MDLPQPALPVLDLANQLTSTQEAQLAQQLHKLEQDTGWKLRVLTQFDQTPGRQVKDYWGLNERSVLMVADPRGGNLLAFNVGDAVREVLPRTFWIELQSRFGNQFYVREHGTHRAIMETVNTLDRCFHQGGCRVVPGLPQEQWILTLVTSILGGFVFGFAGKPRHAEELFNWRWALLISPLWFILFGAFGIGPVVTRTTDWLPLFRNVMGFAAGALLIYLAPISRPVQDPQ</sequence>
<dbReference type="Gene3D" id="3.10.310.50">
    <property type="match status" value="1"/>
</dbReference>
<dbReference type="EMBL" id="JAFIRA010000001">
    <property type="protein sequence ID" value="MCJ2541526.1"/>
    <property type="molecule type" value="Genomic_DNA"/>
</dbReference>
<keyword evidence="4" id="KW-1185">Reference proteome</keyword>